<keyword evidence="2" id="KW-1185">Reference proteome</keyword>
<dbReference type="SUPFAM" id="SSF52833">
    <property type="entry name" value="Thioredoxin-like"/>
    <property type="match status" value="1"/>
</dbReference>
<evidence type="ECO:0000313" key="1">
    <source>
        <dbReference type="EMBL" id="AAQ17692.1"/>
    </source>
</evidence>
<gene>
    <name evidence="1" type="primary">nrdH</name>
</gene>
<accession>Q76Z54</accession>
<reference evidence="1 2" key="1">
    <citation type="journal article" date="2001" name="J. Bacteriol.">
        <title>Phylogeny of the major head and tail genes of the wide-ranging T4-type bacteriophages.</title>
        <authorList>
            <person name="Tetart F."/>
            <person name="Desplats C."/>
            <person name="Kutateladze M."/>
            <person name="Monod C."/>
            <person name="Ackermann H.W."/>
            <person name="Krisch H.M."/>
        </authorList>
    </citation>
    <scope>NUCLEOTIDE SEQUENCE</scope>
</reference>
<name>Q76Z54_9CAUD</name>
<proteinExistence type="predicted"/>
<evidence type="ECO:0000313" key="2">
    <source>
        <dbReference type="Proteomes" id="UP000002555"/>
    </source>
</evidence>
<organism evidence="1 2">
    <name type="scientific">Aeromonas phage Aeh1</name>
    <dbReference type="NCBI Taxonomy" id="2880362"/>
    <lineage>
        <taxon>Viruses</taxon>
        <taxon>Duplodnaviria</taxon>
        <taxon>Heunggongvirae</taxon>
        <taxon>Uroviricota</taxon>
        <taxon>Caudoviricetes</taxon>
        <taxon>Pantevenvirales</taxon>
        <taxon>Straboviridae</taxon>
        <taxon>Cinqassovirus</taxon>
        <taxon>Cinqassovirus aeh1</taxon>
    </lineage>
</organism>
<dbReference type="RefSeq" id="NP_943915.1">
    <property type="nucleotide sequence ID" value="NC_005260.1"/>
</dbReference>
<dbReference type="KEGG" id="vg:2658014"/>
<protein>
    <submittedName>
        <fullName evidence="1">NrdH glutaredoxin</fullName>
    </submittedName>
</protein>
<sequence>MKIEIYGVPEELFKCPGCIAAVDFCRSYSLDYTFIPVIIRDSNQLGFAYNRPAIEECRIRAGKDTSPRQYPQIFVDDKWIGSFQTFKEKYGELV</sequence>
<dbReference type="OrthoDB" id="18964at10239"/>
<dbReference type="EMBL" id="AY266303">
    <property type="protein sequence ID" value="AAQ17692.1"/>
    <property type="molecule type" value="Genomic_DNA"/>
</dbReference>
<dbReference type="InterPro" id="IPR036249">
    <property type="entry name" value="Thioredoxin-like_sf"/>
</dbReference>
<dbReference type="Gene3D" id="3.40.30.10">
    <property type="entry name" value="Glutaredoxin"/>
    <property type="match status" value="1"/>
</dbReference>
<dbReference type="GeneID" id="2658014"/>
<dbReference type="Proteomes" id="UP000002555">
    <property type="component" value="Segment"/>
</dbReference>